<organism evidence="9 10">
    <name type="scientific">Zasmidium cellare ATCC 36951</name>
    <dbReference type="NCBI Taxonomy" id="1080233"/>
    <lineage>
        <taxon>Eukaryota</taxon>
        <taxon>Fungi</taxon>
        <taxon>Dikarya</taxon>
        <taxon>Ascomycota</taxon>
        <taxon>Pezizomycotina</taxon>
        <taxon>Dothideomycetes</taxon>
        <taxon>Dothideomycetidae</taxon>
        <taxon>Mycosphaerellales</taxon>
        <taxon>Mycosphaerellaceae</taxon>
        <taxon>Zasmidium</taxon>
    </lineage>
</organism>
<keyword evidence="1" id="KW-0479">Metal-binding</keyword>
<evidence type="ECO:0000259" key="8">
    <source>
        <dbReference type="PROSITE" id="PS50048"/>
    </source>
</evidence>
<dbReference type="SMART" id="SM00066">
    <property type="entry name" value="GAL4"/>
    <property type="match status" value="1"/>
</dbReference>
<dbReference type="PROSITE" id="PS00463">
    <property type="entry name" value="ZN2_CY6_FUNGAL_1"/>
    <property type="match status" value="1"/>
</dbReference>
<feature type="domain" description="Zn(2)-C6 fungal-type" evidence="8">
    <location>
        <begin position="18"/>
        <end position="46"/>
    </location>
</feature>
<dbReference type="PANTHER" id="PTHR36206:SF12">
    <property type="entry name" value="ASPERCRYPTIN BIOSYNTHESIS CLUSTER-SPECIFIC TRANSCRIPTION REGULATOR ATNN-RELATED"/>
    <property type="match status" value="1"/>
</dbReference>
<dbReference type="GO" id="GO:0000981">
    <property type="term" value="F:DNA-binding transcription factor activity, RNA polymerase II-specific"/>
    <property type="evidence" value="ECO:0007669"/>
    <property type="project" value="InterPro"/>
</dbReference>
<dbReference type="GO" id="GO:0003677">
    <property type="term" value="F:DNA binding"/>
    <property type="evidence" value="ECO:0007669"/>
    <property type="project" value="UniProtKB-KW"/>
</dbReference>
<dbReference type="AlphaFoldDB" id="A0A6A6CX65"/>
<evidence type="ECO:0000256" key="1">
    <source>
        <dbReference type="ARBA" id="ARBA00022723"/>
    </source>
</evidence>
<sequence length="572" mass="65064">MTVPVARKRVKHAKTRTGCRTCRIRRIKCDEARPACRRCSSTGRHCLGYEMSLALLQGQSYQDRTLLPQDESLEAQAFDFFRKQTLYFLPGCATTTTWETVAIQLSHSEPALTCAIVAVGSMHQARTGRPAGLVMPVYEPVQFEFAMDQYSRSVGHIQKYINESRNEIKRNSVEVVLLACLMFICFELLHGNNFLGILHLRTGLRILYEHLHGQVPEDSESRRIKLKAEPRSTMDLLTEIYVRLDGDATMFGQSEPFLRASVGEAPNDGFGLSPLPKVFHSLEEAQLHLDALTSARYFARGKLLRLAEVELNRKVDTSRLDEDQINCLLQAHCRFLDLSQEPELLDQMHAHERSAAAWSSALASMPTDPQHESHQVRLLLEIQYFVVWFFASTWHDRTETIGDRFRVQYVHILGLIEQYLEHVFKGNENYLDQPRQPGGPLRTFSLSHSVLLPLFLIASQCRDSAVRRRALMIPSRLHIQESMMDSDLLAACLARIIDMEEDHARRINGFSRHRQLTAEDVPEAARFMDATLAGNDDGVGGRLVCCRWAHPDDEELTLEEFGFNIDDVTASL</sequence>
<dbReference type="PANTHER" id="PTHR36206">
    <property type="entry name" value="ASPERCRYPTIN BIOSYNTHESIS CLUSTER-SPECIFIC TRANSCRIPTION REGULATOR ATNN-RELATED"/>
    <property type="match status" value="1"/>
</dbReference>
<dbReference type="Proteomes" id="UP000799537">
    <property type="component" value="Unassembled WGS sequence"/>
</dbReference>
<keyword evidence="6" id="KW-0539">Nucleus</keyword>
<evidence type="ECO:0000313" key="9">
    <source>
        <dbReference type="EMBL" id="KAF2169956.1"/>
    </source>
</evidence>
<gene>
    <name evidence="9" type="ORF">M409DRAFT_64364</name>
</gene>
<protein>
    <recommendedName>
        <fullName evidence="8">Zn(2)-C6 fungal-type domain-containing protein</fullName>
    </recommendedName>
</protein>
<dbReference type="RefSeq" id="XP_033670845.1">
    <property type="nucleotide sequence ID" value="XM_033816042.1"/>
</dbReference>
<evidence type="ECO:0000256" key="3">
    <source>
        <dbReference type="ARBA" id="ARBA00023015"/>
    </source>
</evidence>
<dbReference type="CDD" id="cd00067">
    <property type="entry name" value="GAL4"/>
    <property type="match status" value="1"/>
</dbReference>
<accession>A0A6A6CX65</accession>
<dbReference type="InterPro" id="IPR001138">
    <property type="entry name" value="Zn2Cys6_DnaBD"/>
</dbReference>
<name>A0A6A6CX65_ZASCE</name>
<dbReference type="EMBL" id="ML993586">
    <property type="protein sequence ID" value="KAF2169956.1"/>
    <property type="molecule type" value="Genomic_DNA"/>
</dbReference>
<evidence type="ECO:0000256" key="6">
    <source>
        <dbReference type="ARBA" id="ARBA00023242"/>
    </source>
</evidence>
<dbReference type="Gene3D" id="4.10.240.10">
    <property type="entry name" value="Zn(2)-C6 fungal-type DNA-binding domain"/>
    <property type="match status" value="1"/>
</dbReference>
<evidence type="ECO:0000256" key="7">
    <source>
        <dbReference type="SAM" id="Phobius"/>
    </source>
</evidence>
<keyword evidence="7" id="KW-1133">Transmembrane helix</keyword>
<evidence type="ECO:0000256" key="5">
    <source>
        <dbReference type="ARBA" id="ARBA00023163"/>
    </source>
</evidence>
<keyword evidence="3" id="KW-0805">Transcription regulation</keyword>
<dbReference type="PROSITE" id="PS50048">
    <property type="entry name" value="ZN2_CY6_FUNGAL_2"/>
    <property type="match status" value="1"/>
</dbReference>
<dbReference type="SUPFAM" id="SSF57701">
    <property type="entry name" value="Zn2/Cys6 DNA-binding domain"/>
    <property type="match status" value="1"/>
</dbReference>
<evidence type="ECO:0000256" key="4">
    <source>
        <dbReference type="ARBA" id="ARBA00023125"/>
    </source>
</evidence>
<keyword evidence="7" id="KW-0472">Membrane</keyword>
<keyword evidence="10" id="KW-1185">Reference proteome</keyword>
<reference evidence="9" key="1">
    <citation type="journal article" date="2020" name="Stud. Mycol.">
        <title>101 Dothideomycetes genomes: a test case for predicting lifestyles and emergence of pathogens.</title>
        <authorList>
            <person name="Haridas S."/>
            <person name="Albert R."/>
            <person name="Binder M."/>
            <person name="Bloem J."/>
            <person name="Labutti K."/>
            <person name="Salamov A."/>
            <person name="Andreopoulos B."/>
            <person name="Baker S."/>
            <person name="Barry K."/>
            <person name="Bills G."/>
            <person name="Bluhm B."/>
            <person name="Cannon C."/>
            <person name="Castanera R."/>
            <person name="Culley D."/>
            <person name="Daum C."/>
            <person name="Ezra D."/>
            <person name="Gonzalez J."/>
            <person name="Henrissat B."/>
            <person name="Kuo A."/>
            <person name="Liang C."/>
            <person name="Lipzen A."/>
            <person name="Lutzoni F."/>
            <person name="Magnuson J."/>
            <person name="Mondo S."/>
            <person name="Nolan M."/>
            <person name="Ohm R."/>
            <person name="Pangilinan J."/>
            <person name="Park H.-J."/>
            <person name="Ramirez L."/>
            <person name="Alfaro M."/>
            <person name="Sun H."/>
            <person name="Tritt A."/>
            <person name="Yoshinaga Y."/>
            <person name="Zwiers L.-H."/>
            <person name="Turgeon B."/>
            <person name="Goodwin S."/>
            <person name="Spatafora J."/>
            <person name="Crous P."/>
            <person name="Grigoriev I."/>
        </authorList>
    </citation>
    <scope>NUCLEOTIDE SEQUENCE</scope>
    <source>
        <strain evidence="9">ATCC 36951</strain>
    </source>
</reference>
<dbReference type="InterPro" id="IPR052360">
    <property type="entry name" value="Transcr_Regulatory_Proteins"/>
</dbReference>
<dbReference type="Pfam" id="PF00172">
    <property type="entry name" value="Zn_clus"/>
    <property type="match status" value="1"/>
</dbReference>
<keyword evidence="2" id="KW-0862">Zinc</keyword>
<evidence type="ECO:0000256" key="2">
    <source>
        <dbReference type="ARBA" id="ARBA00022833"/>
    </source>
</evidence>
<dbReference type="GO" id="GO:0008270">
    <property type="term" value="F:zinc ion binding"/>
    <property type="evidence" value="ECO:0007669"/>
    <property type="project" value="InterPro"/>
</dbReference>
<dbReference type="GeneID" id="54569314"/>
<keyword evidence="7" id="KW-0812">Transmembrane</keyword>
<proteinExistence type="predicted"/>
<dbReference type="Pfam" id="PF11951">
    <property type="entry name" value="Fungal_trans_2"/>
    <property type="match status" value="1"/>
</dbReference>
<evidence type="ECO:0000313" key="10">
    <source>
        <dbReference type="Proteomes" id="UP000799537"/>
    </source>
</evidence>
<dbReference type="InterPro" id="IPR021858">
    <property type="entry name" value="Fun_TF"/>
</dbReference>
<keyword evidence="5" id="KW-0804">Transcription</keyword>
<dbReference type="InterPro" id="IPR036864">
    <property type="entry name" value="Zn2-C6_fun-type_DNA-bd_sf"/>
</dbReference>
<keyword evidence="4" id="KW-0238">DNA-binding</keyword>
<feature type="transmembrane region" description="Helical" evidence="7">
    <location>
        <begin position="175"/>
        <end position="195"/>
    </location>
</feature>
<dbReference type="OrthoDB" id="3598904at2759"/>